<organism evidence="11 12">
    <name type="scientific">Balaenoptera musculus</name>
    <name type="common">Blue whale</name>
    <dbReference type="NCBI Taxonomy" id="9771"/>
    <lineage>
        <taxon>Eukaryota</taxon>
        <taxon>Metazoa</taxon>
        <taxon>Chordata</taxon>
        <taxon>Craniata</taxon>
        <taxon>Vertebrata</taxon>
        <taxon>Euteleostomi</taxon>
        <taxon>Mammalia</taxon>
        <taxon>Eutheria</taxon>
        <taxon>Laurasiatheria</taxon>
        <taxon>Artiodactyla</taxon>
        <taxon>Whippomorpha</taxon>
        <taxon>Cetacea</taxon>
        <taxon>Mysticeti</taxon>
        <taxon>Balaenopteridae</taxon>
        <taxon>Balaenoptera</taxon>
    </lineage>
</organism>
<dbReference type="InterPro" id="IPR031305">
    <property type="entry name" value="Casein_CS"/>
</dbReference>
<sequence>MKFFLFTCLLAVALAKHEMEHVSSSEESISMSQEKHKQGKNVVLHPSKENICSTFCEVYIDFTSVETAEVPREKVKVTVEDKQHLKQLSKISQFYQKFPQYIQALYQGPTVMDPWGQVKRSAVPFIPTAIRQHLSTSEENPKKTVDMESTEVLSKKTTLTEEEKNHLKFLNKINQYYQKLTWPQYLKTISQYQKTMKPWNHVKTNVIPYLDYSGNPGSRYPVNPALNIPYPMPDSDFALPVYPTRNKFPSYPGNPDRDAGVPSYPWVLTAPGAPLYHIPSFPIPSWLSRHPLLSWAFRLVPPSKRPMGPYFPPDTAAPTAADPHVPKPLAPLTTNPPTIPEIEPPAVTEPDEAEPAAAAPGPQPSTSLDQVGCLSLTPVIVRGVGAGKKHSLSTSKHILYQLKYSEQLY</sequence>
<evidence type="ECO:0000256" key="2">
    <source>
        <dbReference type="ARBA" id="ARBA00004613"/>
    </source>
</evidence>
<reference evidence="12" key="1">
    <citation type="submission" date="2025-08" db="UniProtKB">
        <authorList>
            <consortium name="RefSeq"/>
        </authorList>
    </citation>
    <scope>IDENTIFICATION</scope>
    <source>
        <tissue evidence="12">Epidermis and Blubber</tissue>
    </source>
</reference>
<evidence type="ECO:0000256" key="8">
    <source>
        <dbReference type="ARBA" id="ARBA00022743"/>
    </source>
</evidence>
<proteinExistence type="inferred from homology"/>
<dbReference type="InterPro" id="IPR011175">
    <property type="entry name" value="Alpha-s2_casein"/>
</dbReference>
<comment type="similarity">
    <text evidence="3">Belongs to the alpha-casein family.</text>
</comment>
<keyword evidence="11" id="KW-1185">Reference proteome</keyword>
<dbReference type="KEGG" id="bmus:118895292"/>
<dbReference type="AlphaFoldDB" id="A0A8B8XK20"/>
<name>A0A8B8XK20_BALMU</name>
<comment type="subcellular location">
    <subcellularLocation>
        <location evidence="2">Secreted</location>
    </subcellularLocation>
</comment>
<dbReference type="Pfam" id="PF00363">
    <property type="entry name" value="Casein"/>
    <property type="match status" value="1"/>
</dbReference>
<evidence type="ECO:0000256" key="1">
    <source>
        <dbReference type="ARBA" id="ARBA00003383"/>
    </source>
</evidence>
<dbReference type="GO" id="GO:0042803">
    <property type="term" value="F:protein homodimerization activity"/>
    <property type="evidence" value="ECO:0007669"/>
    <property type="project" value="TreeGrafter"/>
</dbReference>
<dbReference type="PANTHER" id="PTHR16656:SF5">
    <property type="entry name" value="ALPHA-S2-CASEIN-LIKE B"/>
    <property type="match status" value="1"/>
</dbReference>
<evidence type="ECO:0000256" key="6">
    <source>
        <dbReference type="ARBA" id="ARBA00022553"/>
    </source>
</evidence>
<comment type="function">
    <text evidence="1">Important role in the capacity of milk to transport calcium phosphate.</text>
</comment>
<dbReference type="Proteomes" id="UP000694857">
    <property type="component" value="Chromosome 5"/>
</dbReference>
<feature type="chain" id="PRO_5034402465" description="Alpha-S2-casein" evidence="10">
    <location>
        <begin position="16"/>
        <end position="409"/>
    </location>
</feature>
<dbReference type="InterPro" id="IPR001588">
    <property type="entry name" value="Casein"/>
</dbReference>
<evidence type="ECO:0000256" key="7">
    <source>
        <dbReference type="ARBA" id="ARBA00022729"/>
    </source>
</evidence>
<dbReference type="RefSeq" id="XP_036708130.1">
    <property type="nucleotide sequence ID" value="XM_036852235.1"/>
</dbReference>
<evidence type="ECO:0000256" key="3">
    <source>
        <dbReference type="ARBA" id="ARBA00010179"/>
    </source>
</evidence>
<feature type="compositionally biased region" description="Low complexity" evidence="9">
    <location>
        <begin position="313"/>
        <end position="323"/>
    </location>
</feature>
<evidence type="ECO:0000256" key="4">
    <source>
        <dbReference type="ARBA" id="ARBA00019718"/>
    </source>
</evidence>
<evidence type="ECO:0000256" key="9">
    <source>
        <dbReference type="SAM" id="MobiDB-lite"/>
    </source>
</evidence>
<gene>
    <name evidence="12" type="primary">PRR27</name>
</gene>
<evidence type="ECO:0000313" key="12">
    <source>
        <dbReference type="RefSeq" id="XP_036708130.1"/>
    </source>
</evidence>
<feature type="region of interest" description="Disordered" evidence="9">
    <location>
        <begin position="310"/>
        <end position="369"/>
    </location>
</feature>
<evidence type="ECO:0000313" key="11">
    <source>
        <dbReference type="Proteomes" id="UP000694857"/>
    </source>
</evidence>
<keyword evidence="7 10" id="KW-0732">Signal</keyword>
<dbReference type="OrthoDB" id="9684677at2759"/>
<keyword evidence="5" id="KW-0964">Secreted</keyword>
<dbReference type="PROSITE" id="PS00306">
    <property type="entry name" value="CASEIN_ALPHA_BETA"/>
    <property type="match status" value="1"/>
</dbReference>
<keyword evidence="8" id="KW-0494">Milk protein</keyword>
<accession>A0A8B8XK20</accession>
<evidence type="ECO:0000256" key="5">
    <source>
        <dbReference type="ARBA" id="ARBA00022525"/>
    </source>
</evidence>
<evidence type="ECO:0000256" key="10">
    <source>
        <dbReference type="SAM" id="SignalP"/>
    </source>
</evidence>
<dbReference type="CTD" id="401137"/>
<protein>
    <recommendedName>
        <fullName evidence="4">Alpha-S2-casein</fullName>
    </recommendedName>
</protein>
<feature type="signal peptide" evidence="10">
    <location>
        <begin position="1"/>
        <end position="15"/>
    </location>
</feature>
<dbReference type="GeneID" id="118895292"/>
<dbReference type="GO" id="GO:0035375">
    <property type="term" value="F:zymogen binding"/>
    <property type="evidence" value="ECO:0007669"/>
    <property type="project" value="TreeGrafter"/>
</dbReference>
<dbReference type="PANTHER" id="PTHR16656">
    <property type="entry name" value="ALPHA-S2-CASEIN-LIKE B"/>
    <property type="match status" value="1"/>
</dbReference>
<keyword evidence="6" id="KW-0597">Phosphoprotein</keyword>
<dbReference type="GO" id="GO:0005615">
    <property type="term" value="C:extracellular space"/>
    <property type="evidence" value="ECO:0007669"/>
    <property type="project" value="TreeGrafter"/>
</dbReference>